<evidence type="ECO:0000256" key="1">
    <source>
        <dbReference type="SAM" id="MobiDB-lite"/>
    </source>
</evidence>
<dbReference type="OrthoDB" id="1683730at2759"/>
<organism evidence="2 3">
    <name type="scientific">Carnegiea gigantea</name>
    <dbReference type="NCBI Taxonomy" id="171969"/>
    <lineage>
        <taxon>Eukaryota</taxon>
        <taxon>Viridiplantae</taxon>
        <taxon>Streptophyta</taxon>
        <taxon>Embryophyta</taxon>
        <taxon>Tracheophyta</taxon>
        <taxon>Spermatophyta</taxon>
        <taxon>Magnoliopsida</taxon>
        <taxon>eudicotyledons</taxon>
        <taxon>Gunneridae</taxon>
        <taxon>Pentapetalae</taxon>
        <taxon>Caryophyllales</taxon>
        <taxon>Cactineae</taxon>
        <taxon>Cactaceae</taxon>
        <taxon>Cactoideae</taxon>
        <taxon>Echinocereeae</taxon>
        <taxon>Carnegiea</taxon>
    </lineage>
</organism>
<feature type="region of interest" description="Disordered" evidence="1">
    <location>
        <begin position="262"/>
        <end position="291"/>
    </location>
</feature>
<keyword evidence="3" id="KW-1185">Reference proteome</keyword>
<dbReference type="Gene3D" id="2.60.120.260">
    <property type="entry name" value="Galactose-binding domain-like"/>
    <property type="match status" value="1"/>
</dbReference>
<feature type="compositionally biased region" description="Basic and acidic residues" evidence="1">
    <location>
        <begin position="281"/>
        <end position="291"/>
    </location>
</feature>
<sequence>MSGSAHLHIRTSHKNDTAGGALRCKFQPRGFWSLFITKYERRSAAGLLDPSWSFVARVFDSSPSGVAGLFDISAPVLCNFVLKLAEDCEFASLNGKALDCRRNSTFGRRGLGLSGGRGLSSGRAMVGVHRGCGGDGRLVHEGYVGRRTARDRVDLTASNFAVWDDDAVKAALDCASSWVKDLRYVKSLSGHWKFHLASGLSGVPQDFHRIDFHDSDWGTLPEFLHRLLHLGWQELAQEKAARQRDKEKVKSKISKLWRFFKSQKAASSTAPPEDDDEDEPDPSHLDDSSDD</sequence>
<gene>
    <name evidence="2" type="ORF">Cgig2_001544</name>
</gene>
<name>A0A9Q1GSM3_9CARY</name>
<evidence type="ECO:0000313" key="3">
    <source>
        <dbReference type="Proteomes" id="UP001153076"/>
    </source>
</evidence>
<accession>A0A9Q1GSM3</accession>
<evidence type="ECO:0000313" key="2">
    <source>
        <dbReference type="EMBL" id="KAJ8423878.1"/>
    </source>
</evidence>
<proteinExistence type="predicted"/>
<dbReference type="EMBL" id="JAKOGI010001839">
    <property type="protein sequence ID" value="KAJ8423878.1"/>
    <property type="molecule type" value="Genomic_DNA"/>
</dbReference>
<reference evidence="2" key="1">
    <citation type="submission" date="2022-04" db="EMBL/GenBank/DDBJ databases">
        <title>Carnegiea gigantea Genome sequencing and assembly v2.</title>
        <authorList>
            <person name="Copetti D."/>
            <person name="Sanderson M.J."/>
            <person name="Burquez A."/>
            <person name="Wojciechowski M.F."/>
        </authorList>
    </citation>
    <scope>NUCLEOTIDE SEQUENCE</scope>
    <source>
        <strain evidence="2">SGP5-SGP5p</strain>
        <tissue evidence="2">Aerial part</tissue>
    </source>
</reference>
<dbReference type="AlphaFoldDB" id="A0A9Q1GSM3"/>
<comment type="caution">
    <text evidence="2">The sequence shown here is derived from an EMBL/GenBank/DDBJ whole genome shotgun (WGS) entry which is preliminary data.</text>
</comment>
<dbReference type="Proteomes" id="UP001153076">
    <property type="component" value="Unassembled WGS sequence"/>
</dbReference>
<protein>
    <submittedName>
        <fullName evidence="2">Uncharacterized protein</fullName>
    </submittedName>
</protein>